<organism evidence="1 2">
    <name type="scientific">Phaeosphaeria nodorum (strain SN15 / ATCC MYA-4574 / FGSC 10173)</name>
    <name type="common">Glume blotch fungus</name>
    <name type="synonym">Parastagonospora nodorum</name>
    <dbReference type="NCBI Taxonomy" id="321614"/>
    <lineage>
        <taxon>Eukaryota</taxon>
        <taxon>Fungi</taxon>
        <taxon>Dikarya</taxon>
        <taxon>Ascomycota</taxon>
        <taxon>Pezizomycotina</taxon>
        <taxon>Dothideomycetes</taxon>
        <taxon>Pleosporomycetidae</taxon>
        <taxon>Pleosporales</taxon>
        <taxon>Pleosporineae</taxon>
        <taxon>Phaeosphaeriaceae</taxon>
        <taxon>Parastagonospora</taxon>
    </lineage>
</organism>
<dbReference type="AlphaFoldDB" id="A0A7U2FAG1"/>
<protein>
    <submittedName>
        <fullName evidence="1">Uncharacterized protein</fullName>
    </submittedName>
</protein>
<reference evidence="2" key="1">
    <citation type="journal article" date="2021" name="BMC Genomics">
        <title>Chromosome-level genome assembly and manually-curated proteome of model necrotroph Parastagonospora nodorum Sn15 reveals a genome-wide trove of candidate effector homologs, and redundancy of virulence-related functions within an accessory chromosome.</title>
        <authorList>
            <person name="Bertazzoni S."/>
            <person name="Jones D.A.B."/>
            <person name="Phan H.T."/>
            <person name="Tan K.-C."/>
            <person name="Hane J.K."/>
        </authorList>
    </citation>
    <scope>NUCLEOTIDE SEQUENCE [LARGE SCALE GENOMIC DNA]</scope>
    <source>
        <strain evidence="2">SN15 / ATCC MYA-4574 / FGSC 10173)</strain>
    </source>
</reference>
<proteinExistence type="predicted"/>
<sequence>MLVAATLEGSNIVTREIEVVLCARKGKERSATQVALFACWRLEFRTLWLRVMVSRDGMQAGGG</sequence>
<dbReference type="Proteomes" id="UP000663193">
    <property type="component" value="Chromosome 9"/>
</dbReference>
<keyword evidence="2" id="KW-1185">Reference proteome</keyword>
<dbReference type="EMBL" id="CP069031">
    <property type="protein sequence ID" value="QRC99394.1"/>
    <property type="molecule type" value="Genomic_DNA"/>
</dbReference>
<name>A0A7U2FAG1_PHANO</name>
<gene>
    <name evidence="1" type="ORF">JI435_413360</name>
</gene>
<evidence type="ECO:0000313" key="2">
    <source>
        <dbReference type="Proteomes" id="UP000663193"/>
    </source>
</evidence>
<dbReference type="VEuPathDB" id="FungiDB:JI435_413360"/>
<accession>A0A7U2FAG1</accession>
<evidence type="ECO:0000313" key="1">
    <source>
        <dbReference type="EMBL" id="QRC99394.1"/>
    </source>
</evidence>